<proteinExistence type="predicted"/>
<evidence type="ECO:0000256" key="2">
    <source>
        <dbReference type="SAM" id="Phobius"/>
    </source>
</evidence>
<name>A0A511K9Z5_RHOTO</name>
<feature type="region of interest" description="Disordered" evidence="1">
    <location>
        <begin position="85"/>
        <end position="114"/>
    </location>
</feature>
<keyword evidence="2" id="KW-0812">Transmembrane</keyword>
<accession>A0A511K9Z5</accession>
<feature type="region of interest" description="Disordered" evidence="1">
    <location>
        <begin position="521"/>
        <end position="540"/>
    </location>
</feature>
<dbReference type="EMBL" id="BJWK01000002">
    <property type="protein sequence ID" value="GEM06776.1"/>
    <property type="molecule type" value="Genomic_DNA"/>
</dbReference>
<comment type="caution">
    <text evidence="3">The sequence shown here is derived from an EMBL/GenBank/DDBJ whole genome shotgun (WGS) entry which is preliminary data.</text>
</comment>
<feature type="transmembrane region" description="Helical" evidence="2">
    <location>
        <begin position="385"/>
        <end position="407"/>
    </location>
</feature>
<dbReference type="Proteomes" id="UP000321518">
    <property type="component" value="Unassembled WGS sequence"/>
</dbReference>
<feature type="transmembrane region" description="Helical" evidence="2">
    <location>
        <begin position="486"/>
        <end position="506"/>
    </location>
</feature>
<reference evidence="3 4" key="1">
    <citation type="submission" date="2019-07" db="EMBL/GenBank/DDBJ databases">
        <title>Rhodotorula toruloides NBRC10032 genome sequencing.</title>
        <authorList>
            <person name="Shida Y."/>
            <person name="Takaku H."/>
            <person name="Ogasawara W."/>
            <person name="Mori K."/>
        </authorList>
    </citation>
    <scope>NUCLEOTIDE SEQUENCE [LARGE SCALE GENOMIC DNA]</scope>
    <source>
        <strain evidence="3 4">NBRC10032</strain>
    </source>
</reference>
<feature type="transmembrane region" description="Helical" evidence="2">
    <location>
        <begin position="289"/>
        <end position="312"/>
    </location>
</feature>
<evidence type="ECO:0000313" key="4">
    <source>
        <dbReference type="Proteomes" id="UP000321518"/>
    </source>
</evidence>
<dbReference type="OrthoDB" id="2523097at2759"/>
<protein>
    <submittedName>
        <fullName evidence="3">Uncharacterized protein</fullName>
    </submittedName>
</protein>
<evidence type="ECO:0000313" key="3">
    <source>
        <dbReference type="EMBL" id="GEM06776.1"/>
    </source>
</evidence>
<organism evidence="3 4">
    <name type="scientific">Rhodotorula toruloides</name>
    <name type="common">Yeast</name>
    <name type="synonym">Rhodosporidium toruloides</name>
    <dbReference type="NCBI Taxonomy" id="5286"/>
    <lineage>
        <taxon>Eukaryota</taxon>
        <taxon>Fungi</taxon>
        <taxon>Dikarya</taxon>
        <taxon>Basidiomycota</taxon>
        <taxon>Pucciniomycotina</taxon>
        <taxon>Microbotryomycetes</taxon>
        <taxon>Sporidiobolales</taxon>
        <taxon>Sporidiobolaceae</taxon>
        <taxon>Rhodotorula</taxon>
    </lineage>
</organism>
<feature type="transmembrane region" description="Helical" evidence="2">
    <location>
        <begin position="441"/>
        <end position="466"/>
    </location>
</feature>
<keyword evidence="2" id="KW-1133">Transmembrane helix</keyword>
<sequence length="626" mass="68033">MELFGGVQAAQLVSLARAAFPLLLIVPRLAFQICNAHVTGAALRQSYEDGLYPVVGGNLRTELHPGVHQRQGQRMRDEANVLNGTTGAFREGSSAPAAGQRRVPSAPRLTGSSPQGFTSAQTARYGLLHCSPAQRSTANGQLPMLRSTVPAQWLQRLASVVPLLPASPRTIVPSRPLLALPRQRTDLHSSTTMPSASDVQAALTHLLSSLPPGANPFDVLHEWLQSTLKHELPQSFYIQLYIILGIFALFWLPGSGAWLATHALASGYIQHIYINSSDSSGANKAQRRLTWGVLLEWLAFLVSMAPFCAIAHQHWTKSLDMFRQIDAKLLQQASTFTGSFSTNDIAWLSPALLARGARQLKVMKSVRSVFGKLDPVSRGGMSAELAFNAGWLVVLVSFVDIAGGLHIRSLGQILGRLGALRLDGQVERSERRQMRFFRQTYSGLVGTVVVFTVVCLSMMGLALFVAARPQQALTEPTSMQAVDLGIYYIHAVFGGIIGIILLRLTLTTTIFAQPGDHSLSFSDPTSQSRGGTFSSSKYTSRAAKRARQTIGIDVSTVVQIRHEDGAEVGGEHFELQPAGPSFTPSSSCDEVKLGEKQLGRLDETVEKGAAELYFLDFEGKRDNVRR</sequence>
<evidence type="ECO:0000256" key="1">
    <source>
        <dbReference type="SAM" id="MobiDB-lite"/>
    </source>
</evidence>
<gene>
    <name evidence="3" type="ORF">Rt10032_c02g0793</name>
</gene>
<feature type="compositionally biased region" description="Polar residues" evidence="1">
    <location>
        <begin position="521"/>
        <end position="539"/>
    </location>
</feature>
<keyword evidence="2" id="KW-0472">Membrane</keyword>
<feature type="transmembrane region" description="Helical" evidence="2">
    <location>
        <begin position="236"/>
        <end position="269"/>
    </location>
</feature>
<dbReference type="AlphaFoldDB" id="A0A511K9Z5"/>